<dbReference type="EMBL" id="BLQM01000011">
    <property type="protein sequence ID" value="GMH49716.1"/>
    <property type="molecule type" value="Genomic_DNA"/>
</dbReference>
<evidence type="ECO:0000313" key="4">
    <source>
        <dbReference type="Proteomes" id="UP001162640"/>
    </source>
</evidence>
<keyword evidence="2" id="KW-0472">Membrane</keyword>
<accession>A0A9W6ZCD0</accession>
<comment type="caution">
    <text evidence="3">The sequence shown here is derived from an EMBL/GenBank/DDBJ whole genome shotgun (WGS) entry which is preliminary data.</text>
</comment>
<feature type="region of interest" description="Disordered" evidence="1">
    <location>
        <begin position="319"/>
        <end position="339"/>
    </location>
</feature>
<feature type="transmembrane region" description="Helical" evidence="2">
    <location>
        <begin position="55"/>
        <end position="78"/>
    </location>
</feature>
<reference evidence="4" key="1">
    <citation type="journal article" date="2023" name="Commun. Biol.">
        <title>Genome analysis of Parmales, the sister group of diatoms, reveals the evolutionary specialization of diatoms from phago-mixotrophs to photoautotrophs.</title>
        <authorList>
            <person name="Ban H."/>
            <person name="Sato S."/>
            <person name="Yoshikawa S."/>
            <person name="Yamada K."/>
            <person name="Nakamura Y."/>
            <person name="Ichinomiya M."/>
            <person name="Sato N."/>
            <person name="Blanc-Mathieu R."/>
            <person name="Endo H."/>
            <person name="Kuwata A."/>
            <person name="Ogata H."/>
        </authorList>
    </citation>
    <scope>NUCLEOTIDE SEQUENCE [LARGE SCALE GENOMIC DNA]</scope>
</reference>
<feature type="transmembrane region" description="Helical" evidence="2">
    <location>
        <begin position="236"/>
        <end position="254"/>
    </location>
</feature>
<evidence type="ECO:0000256" key="2">
    <source>
        <dbReference type="SAM" id="Phobius"/>
    </source>
</evidence>
<gene>
    <name evidence="3" type="ORF">TL16_g00589</name>
</gene>
<sequence length="339" mass="37410">MLQFSCASAPLTLQHNSNSSSLHSSTPRYAPTLIAASAVNNAGVFAVLSQDSSQFVQNFLTVTGLLFSILVGQTYYFMYQQQEAVYLSLFNEVTEAKSLLEQTTLIAGSRPIYPKILMYINSYINNDLKQLNSPPSKLLARRPDKDPLEAIMFVTSVGVPSSLYETVRTLRQARAGRLGSMQRKVRRGGPRSEATRPSKARPSSAARMCSGVITSWSRARIIILTRNFAQLPSSHIFLLQILAFIELLSFPLLGAGTQTIGGYNILTVEGYLFAIMTFGIVLTLRTIMELWNMKGAYNVEGVMNVMVAGLDEELKERMEGCRKLPGPDDGKDGMDGWVD</sequence>
<dbReference type="Proteomes" id="UP001162640">
    <property type="component" value="Unassembled WGS sequence"/>
</dbReference>
<organism evidence="3 4">
    <name type="scientific">Triparma laevis f. inornata</name>
    <dbReference type="NCBI Taxonomy" id="1714386"/>
    <lineage>
        <taxon>Eukaryota</taxon>
        <taxon>Sar</taxon>
        <taxon>Stramenopiles</taxon>
        <taxon>Ochrophyta</taxon>
        <taxon>Bolidophyceae</taxon>
        <taxon>Parmales</taxon>
        <taxon>Triparmaceae</taxon>
        <taxon>Triparma</taxon>
    </lineage>
</organism>
<protein>
    <submittedName>
        <fullName evidence="3">Uncharacterized protein</fullName>
    </submittedName>
</protein>
<proteinExistence type="predicted"/>
<keyword evidence="2" id="KW-1133">Transmembrane helix</keyword>
<name>A0A9W6ZCD0_9STRA</name>
<feature type="transmembrane region" description="Helical" evidence="2">
    <location>
        <begin position="260"/>
        <end position="284"/>
    </location>
</feature>
<dbReference type="AlphaFoldDB" id="A0A9W6ZCD0"/>
<evidence type="ECO:0000256" key="1">
    <source>
        <dbReference type="SAM" id="MobiDB-lite"/>
    </source>
</evidence>
<feature type="region of interest" description="Disordered" evidence="1">
    <location>
        <begin position="180"/>
        <end position="205"/>
    </location>
</feature>
<keyword evidence="2" id="KW-0812">Transmembrane</keyword>
<evidence type="ECO:0000313" key="3">
    <source>
        <dbReference type="EMBL" id="GMH49716.1"/>
    </source>
</evidence>